<dbReference type="AlphaFoldDB" id="A0A0A9CNW0"/>
<proteinExistence type="predicted"/>
<evidence type="ECO:0000313" key="1">
    <source>
        <dbReference type="EMBL" id="JAD75080.1"/>
    </source>
</evidence>
<reference evidence="1" key="2">
    <citation type="journal article" date="2015" name="Data Brief">
        <title>Shoot transcriptome of the giant reed, Arundo donax.</title>
        <authorList>
            <person name="Barrero R.A."/>
            <person name="Guerrero F.D."/>
            <person name="Moolhuijzen P."/>
            <person name="Goolsby J.A."/>
            <person name="Tidwell J."/>
            <person name="Bellgard S.E."/>
            <person name="Bellgard M.I."/>
        </authorList>
    </citation>
    <scope>NUCLEOTIDE SEQUENCE</scope>
    <source>
        <tissue evidence="1">Shoot tissue taken approximately 20 cm above the soil surface</tissue>
    </source>
</reference>
<name>A0A0A9CNW0_ARUDO</name>
<sequence>MKVLSTSNPHAIISLAFSRASLLLSSTVKFFHKNFSSSVSCITRGTLKASCKYLVNMKGMRWPRCSASEEGPRPVYR</sequence>
<dbReference type="EMBL" id="GBRH01222815">
    <property type="protein sequence ID" value="JAD75080.1"/>
    <property type="molecule type" value="Transcribed_RNA"/>
</dbReference>
<reference evidence="1" key="1">
    <citation type="submission" date="2014-09" db="EMBL/GenBank/DDBJ databases">
        <authorList>
            <person name="Magalhaes I.L.F."/>
            <person name="Oliveira U."/>
            <person name="Santos F.R."/>
            <person name="Vidigal T.H.D.A."/>
            <person name="Brescovit A.D."/>
            <person name="Santos A.J."/>
        </authorList>
    </citation>
    <scope>NUCLEOTIDE SEQUENCE</scope>
    <source>
        <tissue evidence="1">Shoot tissue taken approximately 20 cm above the soil surface</tissue>
    </source>
</reference>
<organism evidence="1">
    <name type="scientific">Arundo donax</name>
    <name type="common">Giant reed</name>
    <name type="synonym">Donax arundinaceus</name>
    <dbReference type="NCBI Taxonomy" id="35708"/>
    <lineage>
        <taxon>Eukaryota</taxon>
        <taxon>Viridiplantae</taxon>
        <taxon>Streptophyta</taxon>
        <taxon>Embryophyta</taxon>
        <taxon>Tracheophyta</taxon>
        <taxon>Spermatophyta</taxon>
        <taxon>Magnoliopsida</taxon>
        <taxon>Liliopsida</taxon>
        <taxon>Poales</taxon>
        <taxon>Poaceae</taxon>
        <taxon>PACMAD clade</taxon>
        <taxon>Arundinoideae</taxon>
        <taxon>Arundineae</taxon>
        <taxon>Arundo</taxon>
    </lineage>
</organism>
<accession>A0A0A9CNW0</accession>
<protein>
    <submittedName>
        <fullName evidence="1">Pco072468</fullName>
    </submittedName>
</protein>